<organism evidence="2">
    <name type="scientific">marine sediment metagenome</name>
    <dbReference type="NCBI Taxonomy" id="412755"/>
    <lineage>
        <taxon>unclassified sequences</taxon>
        <taxon>metagenomes</taxon>
        <taxon>ecological metagenomes</taxon>
    </lineage>
</organism>
<dbReference type="EMBL" id="LAZR01068846">
    <property type="protein sequence ID" value="KKK48874.1"/>
    <property type="molecule type" value="Genomic_DNA"/>
</dbReference>
<gene>
    <name evidence="2" type="ORF">LCGC14_3140750</name>
</gene>
<sequence>LKREKAAIEMKLRRADEDLYSDEYLNFLQGQKEKQPPQDSFMSGGRLSDYSEDELKEVPINKLVGLIAGEVYNQLKGEEQKKMTREERVEHKKKVDKTRLEIKEFAKDHPDFWNYVDRVDELSLQNPNLDTGQLYVLAGGKLEEKPPGKKQEEKKKEVPNTRPGSEAGMKKSDKNLSRREIIAEEWQKLK</sequence>
<evidence type="ECO:0000256" key="1">
    <source>
        <dbReference type="SAM" id="MobiDB-lite"/>
    </source>
</evidence>
<feature type="region of interest" description="Disordered" evidence="1">
    <location>
        <begin position="28"/>
        <end position="47"/>
    </location>
</feature>
<accession>A0A0F8Y3Y7</accession>
<evidence type="ECO:0000313" key="2">
    <source>
        <dbReference type="EMBL" id="KKK48874.1"/>
    </source>
</evidence>
<dbReference type="AlphaFoldDB" id="A0A0F8Y3Y7"/>
<name>A0A0F8Y3Y7_9ZZZZ</name>
<proteinExistence type="predicted"/>
<feature type="region of interest" description="Disordered" evidence="1">
    <location>
        <begin position="140"/>
        <end position="179"/>
    </location>
</feature>
<feature type="compositionally biased region" description="Basic and acidic residues" evidence="1">
    <location>
        <begin position="141"/>
        <end position="159"/>
    </location>
</feature>
<feature type="compositionally biased region" description="Basic and acidic residues" evidence="1">
    <location>
        <begin position="168"/>
        <end position="179"/>
    </location>
</feature>
<feature type="non-terminal residue" evidence="2">
    <location>
        <position position="1"/>
    </location>
</feature>
<comment type="caution">
    <text evidence="2">The sequence shown here is derived from an EMBL/GenBank/DDBJ whole genome shotgun (WGS) entry which is preliminary data.</text>
</comment>
<protein>
    <submittedName>
        <fullName evidence="2">Uncharacterized protein</fullName>
    </submittedName>
</protein>
<reference evidence="2" key="1">
    <citation type="journal article" date="2015" name="Nature">
        <title>Complex archaea that bridge the gap between prokaryotes and eukaryotes.</title>
        <authorList>
            <person name="Spang A."/>
            <person name="Saw J.H."/>
            <person name="Jorgensen S.L."/>
            <person name="Zaremba-Niedzwiedzka K."/>
            <person name="Martijn J."/>
            <person name="Lind A.E."/>
            <person name="van Eijk R."/>
            <person name="Schleper C."/>
            <person name="Guy L."/>
            <person name="Ettema T.J."/>
        </authorList>
    </citation>
    <scope>NUCLEOTIDE SEQUENCE</scope>
</reference>